<accession>A0ABT1H3U5</accession>
<keyword evidence="4" id="KW-1185">Reference proteome</keyword>
<feature type="signal peptide" evidence="2">
    <location>
        <begin position="1"/>
        <end position="25"/>
    </location>
</feature>
<comment type="caution">
    <text evidence="3">The sequence shown here is derived from an EMBL/GenBank/DDBJ whole genome shotgun (WGS) entry which is preliminary data.</text>
</comment>
<protein>
    <submittedName>
        <fullName evidence="3">Uncharacterized protein</fullName>
    </submittedName>
</protein>
<evidence type="ECO:0000256" key="2">
    <source>
        <dbReference type="SAM" id="SignalP"/>
    </source>
</evidence>
<gene>
    <name evidence="3" type="ORF">LX12_003108</name>
</gene>
<keyword evidence="1" id="KW-0812">Transmembrane</keyword>
<proteinExistence type="predicted"/>
<organism evidence="3 4">
    <name type="scientific">Williamsia serinedens</name>
    <dbReference type="NCBI Taxonomy" id="391736"/>
    <lineage>
        <taxon>Bacteria</taxon>
        <taxon>Bacillati</taxon>
        <taxon>Actinomycetota</taxon>
        <taxon>Actinomycetes</taxon>
        <taxon>Mycobacteriales</taxon>
        <taxon>Nocardiaceae</taxon>
        <taxon>Williamsia</taxon>
    </lineage>
</organism>
<keyword evidence="1" id="KW-0472">Membrane</keyword>
<evidence type="ECO:0000313" key="3">
    <source>
        <dbReference type="EMBL" id="MCP2161909.1"/>
    </source>
</evidence>
<keyword evidence="2" id="KW-0732">Signal</keyword>
<sequence>MVWSRLLGVVSAAAALIVTAGPALAAPSDPIAPQPLSAVGTASTAQFDSPQAQYSLTVPVDPGTLPTELRGTAQLPPGVTAGTVDAYSGDRFLSRVVLGSDPSQPVRWSLAGIPVTDNAADITLRTDLTGEGTCRFDPDTPFRVVGMTVAYTGNPTVPATVADFLPPVLTAIDLFIPSTPSPTEASAAINLATAVVGRYKPTPIAVRTRALPASGAPDVAQDPTVRQIMLAESAARGTALRTGAFGPYLQIGGRGSDLLAQAQLITSQMSTVAVASAAIAGQSATAPQITPTVRTLADLGVGESEASGTGRAVIGFGIDQTRLGGPAHDVRFEVRGTYTPLPSNGGGRIVVRTGTTTIASWPTAASGSIDRWVDVPDRLLRRYLDVTVSLERGDDQGGCGQAQRVSISLDPTAPVQFTRADPPIPTGLGSMPQALQPRAQFAWTRGDLADVSRAVTIAAGLQSLTVTPLGVDVVPIDEARASSTPAVIIDADGSARDIPTLPVSARGDVVTLDPLAANAQAGRRQSLTLSPTVKLGALQVTRSNGRSVLVASSNGNPAQLDAVLRWLTADPRRWSNLDGAALLAVDDRTPVLVPQPDSTDTTAADTGGGSDSGVIVATAGSVAAVLVVAGAAWFVWRRVRRRGER</sequence>
<keyword evidence="1" id="KW-1133">Transmembrane helix</keyword>
<dbReference type="EMBL" id="JAMTCG010000005">
    <property type="protein sequence ID" value="MCP2161909.1"/>
    <property type="molecule type" value="Genomic_DNA"/>
</dbReference>
<name>A0ABT1H3U5_9NOCA</name>
<evidence type="ECO:0000313" key="4">
    <source>
        <dbReference type="Proteomes" id="UP001205740"/>
    </source>
</evidence>
<evidence type="ECO:0000256" key="1">
    <source>
        <dbReference type="SAM" id="Phobius"/>
    </source>
</evidence>
<feature type="transmembrane region" description="Helical" evidence="1">
    <location>
        <begin position="614"/>
        <end position="636"/>
    </location>
</feature>
<reference evidence="3 4" key="1">
    <citation type="submission" date="2022-06" db="EMBL/GenBank/DDBJ databases">
        <title>Genomic Encyclopedia of Archaeal and Bacterial Type Strains, Phase II (KMG-II): from individual species to whole genera.</title>
        <authorList>
            <person name="Goeker M."/>
        </authorList>
    </citation>
    <scope>NUCLEOTIDE SEQUENCE [LARGE SCALE GENOMIC DNA]</scope>
    <source>
        <strain evidence="3 4">DSM 45037</strain>
    </source>
</reference>
<dbReference type="Proteomes" id="UP001205740">
    <property type="component" value="Unassembled WGS sequence"/>
</dbReference>
<feature type="chain" id="PRO_5046584992" evidence="2">
    <location>
        <begin position="26"/>
        <end position="645"/>
    </location>
</feature>